<evidence type="ECO:0000313" key="1">
    <source>
        <dbReference type="EMBL" id="TWB87251.1"/>
    </source>
</evidence>
<organism evidence="1 2">
    <name type="scientific">Bradyrhizobium macuxiense</name>
    <dbReference type="NCBI Taxonomy" id="1755647"/>
    <lineage>
        <taxon>Bacteria</taxon>
        <taxon>Pseudomonadati</taxon>
        <taxon>Pseudomonadota</taxon>
        <taxon>Alphaproteobacteria</taxon>
        <taxon>Hyphomicrobiales</taxon>
        <taxon>Nitrobacteraceae</taxon>
        <taxon>Bradyrhizobium</taxon>
    </lineage>
</organism>
<gene>
    <name evidence="1" type="ORF">FBZ93_12232</name>
</gene>
<reference evidence="1 2" key="1">
    <citation type="submission" date="2019-06" db="EMBL/GenBank/DDBJ databases">
        <title>Genomic Encyclopedia of Type Strains, Phase IV (KMG-V): Genome sequencing to study the core and pangenomes of soil and plant-associated prokaryotes.</title>
        <authorList>
            <person name="Whitman W."/>
        </authorList>
    </citation>
    <scope>NUCLEOTIDE SEQUENCE [LARGE SCALE GENOMIC DNA]</scope>
    <source>
        <strain evidence="1 2">BR 10355</strain>
    </source>
</reference>
<keyword evidence="2" id="KW-1185">Reference proteome</keyword>
<dbReference type="EMBL" id="VITY01000022">
    <property type="protein sequence ID" value="TWB87251.1"/>
    <property type="molecule type" value="Genomic_DNA"/>
</dbReference>
<dbReference type="AlphaFoldDB" id="A0A560KVH7"/>
<protein>
    <recommendedName>
        <fullName evidence="3">TonB-dependent receptor-like beta-barrel domain-containing protein</fullName>
    </recommendedName>
</protein>
<name>A0A560KVH7_9BRAD</name>
<dbReference type="Proteomes" id="UP000321304">
    <property type="component" value="Unassembled WGS sequence"/>
</dbReference>
<sequence length="65" mass="7094">MAMAVTYKVKIPLPNLAAVTANFGVDNILDSRSIVDLTGRSAVSLTPPYYTQIGWNIYSSLTVQF</sequence>
<accession>A0A560KVH7</accession>
<proteinExistence type="predicted"/>
<comment type="caution">
    <text evidence="1">The sequence shown here is derived from an EMBL/GenBank/DDBJ whole genome shotgun (WGS) entry which is preliminary data.</text>
</comment>
<evidence type="ECO:0008006" key="3">
    <source>
        <dbReference type="Google" id="ProtNLM"/>
    </source>
</evidence>
<evidence type="ECO:0000313" key="2">
    <source>
        <dbReference type="Proteomes" id="UP000321304"/>
    </source>
</evidence>